<proteinExistence type="inferred from homology"/>
<dbReference type="GeneID" id="25902012"/>
<accession>A0A0L0GBR4</accession>
<dbReference type="OrthoDB" id="899at2759"/>
<reference evidence="3 4" key="1">
    <citation type="submission" date="2011-02" db="EMBL/GenBank/DDBJ databases">
        <title>The Genome Sequence of Sphaeroforma arctica JP610.</title>
        <authorList>
            <consortium name="The Broad Institute Genome Sequencing Platform"/>
            <person name="Russ C."/>
            <person name="Cuomo C."/>
            <person name="Young S.K."/>
            <person name="Zeng Q."/>
            <person name="Gargeya S."/>
            <person name="Alvarado L."/>
            <person name="Berlin A."/>
            <person name="Chapman S.B."/>
            <person name="Chen Z."/>
            <person name="Freedman E."/>
            <person name="Gellesch M."/>
            <person name="Goldberg J."/>
            <person name="Griggs A."/>
            <person name="Gujja S."/>
            <person name="Heilman E."/>
            <person name="Heiman D."/>
            <person name="Howarth C."/>
            <person name="Mehta T."/>
            <person name="Neiman D."/>
            <person name="Pearson M."/>
            <person name="Roberts A."/>
            <person name="Saif S."/>
            <person name="Shea T."/>
            <person name="Shenoy N."/>
            <person name="Sisk P."/>
            <person name="Stolte C."/>
            <person name="Sykes S."/>
            <person name="White J."/>
            <person name="Yandava C."/>
            <person name="Burger G."/>
            <person name="Gray M.W."/>
            <person name="Holland P.W.H."/>
            <person name="King N."/>
            <person name="Lang F.B.F."/>
            <person name="Roger A.J."/>
            <person name="Ruiz-Trillo I."/>
            <person name="Haas B."/>
            <person name="Nusbaum C."/>
            <person name="Birren B."/>
        </authorList>
    </citation>
    <scope>NUCLEOTIDE SEQUENCE [LARGE SCALE GENOMIC DNA]</scope>
    <source>
        <strain evidence="3 4">JP610</strain>
    </source>
</reference>
<keyword evidence="4" id="KW-1185">Reference proteome</keyword>
<dbReference type="FunFam" id="3.10.120.10:FF:000003">
    <property type="entry name" value="membrane-associated progesterone receptor component 1"/>
    <property type="match status" value="1"/>
</dbReference>
<dbReference type="SUPFAM" id="SSF55856">
    <property type="entry name" value="Cytochrome b5-like heme/steroid binding domain"/>
    <property type="match status" value="1"/>
</dbReference>
<dbReference type="InterPro" id="IPR050577">
    <property type="entry name" value="MAPR/NEUFC/NENF-like"/>
</dbReference>
<evidence type="ECO:0000259" key="2">
    <source>
        <dbReference type="SMART" id="SM01117"/>
    </source>
</evidence>
<dbReference type="GO" id="GO:0012505">
    <property type="term" value="C:endomembrane system"/>
    <property type="evidence" value="ECO:0007669"/>
    <property type="project" value="TreeGrafter"/>
</dbReference>
<dbReference type="GO" id="GO:0016020">
    <property type="term" value="C:membrane"/>
    <property type="evidence" value="ECO:0007669"/>
    <property type="project" value="TreeGrafter"/>
</dbReference>
<dbReference type="AlphaFoldDB" id="A0A0L0GBR4"/>
<sequence>MFSHARYKHRVFYSVKALSTTKPGGTQDSSEAVGAPLKHFTAEELLQYDGTDANGAVYVAIKGVVFDVTDNRKAYEPGQGYAIFAGRDASRALGLMSLKKKDAVPNLDGLEEKQIDVLDNWVKFYQKKYMIMGTVGPNASPGRLPAIATAETKPSE</sequence>
<dbReference type="Gene3D" id="3.10.120.10">
    <property type="entry name" value="Cytochrome b5-like heme/steroid binding domain"/>
    <property type="match status" value="1"/>
</dbReference>
<feature type="domain" description="Cytochrome b5 heme-binding" evidence="2">
    <location>
        <begin position="40"/>
        <end position="136"/>
    </location>
</feature>
<protein>
    <recommendedName>
        <fullName evidence="2">Cytochrome b5 heme-binding domain-containing protein</fullName>
    </recommendedName>
</protein>
<gene>
    <name evidence="3" type="ORF">SARC_01508</name>
</gene>
<dbReference type="SMART" id="SM01117">
    <property type="entry name" value="Cyt-b5"/>
    <property type="match status" value="1"/>
</dbReference>
<organism evidence="3 4">
    <name type="scientific">Sphaeroforma arctica JP610</name>
    <dbReference type="NCBI Taxonomy" id="667725"/>
    <lineage>
        <taxon>Eukaryota</taxon>
        <taxon>Ichthyosporea</taxon>
        <taxon>Ichthyophonida</taxon>
        <taxon>Sphaeroforma</taxon>
    </lineage>
</organism>
<dbReference type="Pfam" id="PF00173">
    <property type="entry name" value="Cyt-b5"/>
    <property type="match status" value="1"/>
</dbReference>
<dbReference type="PANTHER" id="PTHR10281">
    <property type="entry name" value="MEMBRANE-ASSOCIATED PROGESTERONE RECEPTOR COMPONENT-RELATED"/>
    <property type="match status" value="1"/>
</dbReference>
<evidence type="ECO:0000313" key="3">
    <source>
        <dbReference type="EMBL" id="KNC86349.1"/>
    </source>
</evidence>
<dbReference type="eggNOG" id="KOG1110">
    <property type="taxonomic scope" value="Eukaryota"/>
</dbReference>
<name>A0A0L0GBR4_9EUKA</name>
<dbReference type="Proteomes" id="UP000054560">
    <property type="component" value="Unassembled WGS sequence"/>
</dbReference>
<dbReference type="RefSeq" id="XP_014160251.1">
    <property type="nucleotide sequence ID" value="XM_014304776.1"/>
</dbReference>
<dbReference type="STRING" id="667725.A0A0L0GBR4"/>
<dbReference type="PANTHER" id="PTHR10281:SF76">
    <property type="entry name" value="CALCUTTA CUP-RELATED"/>
    <property type="match status" value="1"/>
</dbReference>
<evidence type="ECO:0000256" key="1">
    <source>
        <dbReference type="ARBA" id="ARBA00038357"/>
    </source>
</evidence>
<evidence type="ECO:0000313" key="4">
    <source>
        <dbReference type="Proteomes" id="UP000054560"/>
    </source>
</evidence>
<dbReference type="InterPro" id="IPR001199">
    <property type="entry name" value="Cyt_B5-like_heme/steroid-bd"/>
</dbReference>
<comment type="similarity">
    <text evidence="1">Belongs to the cytochrome b5 family. MAPR subfamily.</text>
</comment>
<dbReference type="InterPro" id="IPR036400">
    <property type="entry name" value="Cyt_B5-like_heme/steroid_sf"/>
</dbReference>
<dbReference type="EMBL" id="KQ241656">
    <property type="protein sequence ID" value="KNC86349.1"/>
    <property type="molecule type" value="Genomic_DNA"/>
</dbReference>